<reference evidence="2 3" key="1">
    <citation type="journal article" date="2019" name="Int. J. Syst. Evol. Microbiol.">
        <title>The Global Catalogue of Microorganisms (GCM) 10K type strain sequencing project: providing services to taxonomists for standard genome sequencing and annotation.</title>
        <authorList>
            <consortium name="The Broad Institute Genomics Platform"/>
            <consortium name="The Broad Institute Genome Sequencing Center for Infectious Disease"/>
            <person name="Wu L."/>
            <person name="Ma J."/>
        </authorList>
    </citation>
    <scope>NUCLEOTIDE SEQUENCE [LARGE SCALE GENOMIC DNA]</scope>
    <source>
        <strain evidence="2 3">JCM 14901</strain>
    </source>
</reference>
<evidence type="ECO:0000256" key="1">
    <source>
        <dbReference type="SAM" id="Phobius"/>
    </source>
</evidence>
<keyword evidence="1" id="KW-1133">Transmembrane helix</keyword>
<feature type="transmembrane region" description="Helical" evidence="1">
    <location>
        <begin position="34"/>
        <end position="57"/>
    </location>
</feature>
<gene>
    <name evidence="2" type="ORF">GCM10009776_19300</name>
</gene>
<name>A0ABN2QRR7_9MICO</name>
<evidence type="ECO:0000313" key="2">
    <source>
        <dbReference type="EMBL" id="GAA1957225.1"/>
    </source>
</evidence>
<dbReference type="RefSeq" id="WP_344093849.1">
    <property type="nucleotide sequence ID" value="NZ_BAAAOG010000002.1"/>
</dbReference>
<sequence>MNSTLKLILSILGYVLGAAAGITAIVVGAMRSQAGFIVIGIAFLAAVVVAFIAGATATPQGSVSGPKYGGKFVPPDWAWWVAAGILVVGFVIGGILLAM</sequence>
<accession>A0ABN2QRR7</accession>
<organism evidence="2 3">
    <name type="scientific">Microbacterium deminutum</name>
    <dbReference type="NCBI Taxonomy" id="344164"/>
    <lineage>
        <taxon>Bacteria</taxon>
        <taxon>Bacillati</taxon>
        <taxon>Actinomycetota</taxon>
        <taxon>Actinomycetes</taxon>
        <taxon>Micrococcales</taxon>
        <taxon>Microbacteriaceae</taxon>
        <taxon>Microbacterium</taxon>
    </lineage>
</organism>
<keyword evidence="3" id="KW-1185">Reference proteome</keyword>
<comment type="caution">
    <text evidence="2">The sequence shown here is derived from an EMBL/GenBank/DDBJ whole genome shotgun (WGS) entry which is preliminary data.</text>
</comment>
<dbReference type="Proteomes" id="UP001499933">
    <property type="component" value="Unassembled WGS sequence"/>
</dbReference>
<evidence type="ECO:0000313" key="3">
    <source>
        <dbReference type="Proteomes" id="UP001499933"/>
    </source>
</evidence>
<feature type="transmembrane region" description="Helical" evidence="1">
    <location>
        <begin position="6"/>
        <end position="27"/>
    </location>
</feature>
<keyword evidence="1" id="KW-0472">Membrane</keyword>
<protein>
    <recommendedName>
        <fullName evidence="4">Major facilitator superfamily (MFS) profile domain-containing protein</fullName>
    </recommendedName>
</protein>
<proteinExistence type="predicted"/>
<feature type="transmembrane region" description="Helical" evidence="1">
    <location>
        <begin position="77"/>
        <end position="98"/>
    </location>
</feature>
<keyword evidence="1" id="KW-0812">Transmembrane</keyword>
<dbReference type="EMBL" id="BAAAOG010000002">
    <property type="protein sequence ID" value="GAA1957225.1"/>
    <property type="molecule type" value="Genomic_DNA"/>
</dbReference>
<evidence type="ECO:0008006" key="4">
    <source>
        <dbReference type="Google" id="ProtNLM"/>
    </source>
</evidence>